<dbReference type="EMBL" id="CP011509">
    <property type="protein sequence ID" value="AKJ00670.1"/>
    <property type="molecule type" value="Genomic_DNA"/>
</dbReference>
<protein>
    <submittedName>
        <fullName evidence="1">Uncharacterized protein</fullName>
    </submittedName>
</protein>
<dbReference type="AlphaFoldDB" id="A0AAC8Q3W7"/>
<gene>
    <name evidence="1" type="ORF">AA314_02296</name>
</gene>
<reference evidence="1 2" key="1">
    <citation type="submission" date="2015-05" db="EMBL/GenBank/DDBJ databases">
        <title>Genome assembly of Archangium gephyra DSM 2261.</title>
        <authorList>
            <person name="Sharma G."/>
            <person name="Subramanian S."/>
        </authorList>
    </citation>
    <scope>NUCLEOTIDE SEQUENCE [LARGE SCALE GENOMIC DNA]</scope>
    <source>
        <strain evidence="1 2">DSM 2261</strain>
    </source>
</reference>
<dbReference type="Proteomes" id="UP000035579">
    <property type="component" value="Chromosome"/>
</dbReference>
<name>A0AAC8Q3W7_9BACT</name>
<proteinExistence type="predicted"/>
<dbReference type="RefSeq" id="WP_156349850.1">
    <property type="nucleotide sequence ID" value="NZ_CP011509.1"/>
</dbReference>
<dbReference type="KEGG" id="age:AA314_02296"/>
<sequence>MSKQTRYLLTVDSATGTAVKLERLGEAGDLTEVPLSSLSLAPAGVPGAAPMAAGG</sequence>
<accession>A0AAC8Q3W7</accession>
<organism evidence="1 2">
    <name type="scientific">Archangium gephyra</name>
    <dbReference type="NCBI Taxonomy" id="48"/>
    <lineage>
        <taxon>Bacteria</taxon>
        <taxon>Pseudomonadati</taxon>
        <taxon>Myxococcota</taxon>
        <taxon>Myxococcia</taxon>
        <taxon>Myxococcales</taxon>
        <taxon>Cystobacterineae</taxon>
        <taxon>Archangiaceae</taxon>
        <taxon>Archangium</taxon>
    </lineage>
</organism>
<evidence type="ECO:0000313" key="1">
    <source>
        <dbReference type="EMBL" id="AKJ00670.1"/>
    </source>
</evidence>
<evidence type="ECO:0000313" key="2">
    <source>
        <dbReference type="Proteomes" id="UP000035579"/>
    </source>
</evidence>